<gene>
    <name evidence="10" type="ORF">BFN67_21530</name>
</gene>
<keyword evidence="6" id="KW-0249">Electron transport</keyword>
<dbReference type="GO" id="GO:0009055">
    <property type="term" value="F:electron transfer activity"/>
    <property type="evidence" value="ECO:0007669"/>
    <property type="project" value="InterPro"/>
</dbReference>
<protein>
    <submittedName>
        <fullName evidence="10">Cytochrome C</fullName>
    </submittedName>
</protein>
<keyword evidence="7 8" id="KW-0408">Iron</keyword>
<organism evidence="10 11">
    <name type="scientific">Manganibacter manganicus</name>
    <dbReference type="NCBI Taxonomy" id="1873176"/>
    <lineage>
        <taxon>Bacteria</taxon>
        <taxon>Pseudomonadati</taxon>
        <taxon>Pseudomonadota</taxon>
        <taxon>Alphaproteobacteria</taxon>
        <taxon>Hyphomicrobiales</taxon>
        <taxon>Phyllobacteriaceae</taxon>
        <taxon>Manganibacter</taxon>
    </lineage>
</organism>
<dbReference type="GO" id="GO:0005506">
    <property type="term" value="F:iron ion binding"/>
    <property type="evidence" value="ECO:0007669"/>
    <property type="project" value="InterPro"/>
</dbReference>
<keyword evidence="11" id="KW-1185">Reference proteome</keyword>
<evidence type="ECO:0000256" key="8">
    <source>
        <dbReference type="PROSITE-ProRule" id="PRU00433"/>
    </source>
</evidence>
<dbReference type="PANTHER" id="PTHR35008:SF4">
    <property type="entry name" value="BLL4482 PROTEIN"/>
    <property type="match status" value="1"/>
</dbReference>
<evidence type="ECO:0000313" key="10">
    <source>
        <dbReference type="EMBL" id="OQM74520.1"/>
    </source>
</evidence>
<dbReference type="SUPFAM" id="SSF46626">
    <property type="entry name" value="Cytochrome c"/>
    <property type="match status" value="1"/>
</dbReference>
<accession>A0A1V8RMV6</accession>
<dbReference type="OrthoDB" id="9811281at2"/>
<dbReference type="EMBL" id="MDET01000028">
    <property type="protein sequence ID" value="OQM74520.1"/>
    <property type="molecule type" value="Genomic_DNA"/>
</dbReference>
<evidence type="ECO:0000256" key="6">
    <source>
        <dbReference type="ARBA" id="ARBA00022982"/>
    </source>
</evidence>
<evidence type="ECO:0000256" key="7">
    <source>
        <dbReference type="ARBA" id="ARBA00023004"/>
    </source>
</evidence>
<feature type="domain" description="Cytochrome c" evidence="9">
    <location>
        <begin position="39"/>
        <end position="138"/>
    </location>
</feature>
<evidence type="ECO:0000256" key="5">
    <source>
        <dbReference type="ARBA" id="ARBA00022723"/>
    </source>
</evidence>
<evidence type="ECO:0000259" key="9">
    <source>
        <dbReference type="PROSITE" id="PS51007"/>
    </source>
</evidence>
<dbReference type="GO" id="GO:0020037">
    <property type="term" value="F:heme binding"/>
    <property type="evidence" value="ECO:0007669"/>
    <property type="project" value="InterPro"/>
</dbReference>
<dbReference type="AlphaFoldDB" id="A0A1V8RMV6"/>
<evidence type="ECO:0000256" key="2">
    <source>
        <dbReference type="ARBA" id="ARBA00022448"/>
    </source>
</evidence>
<dbReference type="InterPro" id="IPR036909">
    <property type="entry name" value="Cyt_c-like_dom_sf"/>
</dbReference>
<dbReference type="PRINTS" id="PR00605">
    <property type="entry name" value="CYTCHROMECIC"/>
</dbReference>
<reference evidence="10 11" key="1">
    <citation type="journal article" date="2016" name="Int. J. Syst. Evol. Microbiol.">
        <title>Pseudaminobacter manganicus sp. nov., isolated from sludge of a manganese mine.</title>
        <authorList>
            <person name="Li J."/>
            <person name="Huang J."/>
            <person name="Liao S."/>
            <person name="Wang G."/>
        </authorList>
    </citation>
    <scope>NUCLEOTIDE SEQUENCE [LARGE SCALE GENOMIC DNA]</scope>
    <source>
        <strain evidence="10 11">JH-7</strain>
    </source>
</reference>
<dbReference type="InterPro" id="IPR009056">
    <property type="entry name" value="Cyt_c-like_dom"/>
</dbReference>
<keyword evidence="3 8" id="KW-0349">Heme</keyword>
<keyword evidence="5 8" id="KW-0479">Metal-binding</keyword>
<sequence length="162" mass="18079">MKKFLVPALVALAAAVAIYGGFAFLNRNSAGLLEPHNGTVVARGEAVYARNCASCHGNNLEGQPDWQTRDEDGFMPAPPHDASGHTWHHPDQLLFNITKLGVVKAANLKDYKTRMPAYDGVLSDDDIIAVLSFIKSRWPTDVQRRHDELNRVYARRTQEVQR</sequence>
<evidence type="ECO:0000313" key="11">
    <source>
        <dbReference type="Proteomes" id="UP000191905"/>
    </source>
</evidence>
<keyword evidence="2" id="KW-0813">Transport</keyword>
<dbReference type="Proteomes" id="UP000191905">
    <property type="component" value="Unassembled WGS sequence"/>
</dbReference>
<dbReference type="Gene3D" id="1.10.760.10">
    <property type="entry name" value="Cytochrome c-like domain"/>
    <property type="match status" value="1"/>
</dbReference>
<dbReference type="Pfam" id="PF00034">
    <property type="entry name" value="Cytochrom_C"/>
    <property type="match status" value="1"/>
</dbReference>
<dbReference type="InterPro" id="IPR008168">
    <property type="entry name" value="Cyt_C_IC"/>
</dbReference>
<evidence type="ECO:0000256" key="4">
    <source>
        <dbReference type="ARBA" id="ARBA00022660"/>
    </source>
</evidence>
<name>A0A1V8RMV6_9HYPH</name>
<proteinExistence type="predicted"/>
<dbReference type="STRING" id="1873176.BFN67_21530"/>
<keyword evidence="4" id="KW-0679">Respiratory chain</keyword>
<dbReference type="PANTHER" id="PTHR35008">
    <property type="entry name" value="BLL4482 PROTEIN-RELATED"/>
    <property type="match status" value="1"/>
</dbReference>
<comment type="caution">
    <text evidence="10">The sequence shown here is derived from an EMBL/GenBank/DDBJ whole genome shotgun (WGS) entry which is preliminary data.</text>
</comment>
<evidence type="ECO:0000256" key="3">
    <source>
        <dbReference type="ARBA" id="ARBA00022617"/>
    </source>
</evidence>
<evidence type="ECO:0000256" key="1">
    <source>
        <dbReference type="ARBA" id="ARBA00001926"/>
    </source>
</evidence>
<comment type="cofactor">
    <cofactor evidence="1">
        <name>heme c</name>
        <dbReference type="ChEBI" id="CHEBI:61717"/>
    </cofactor>
</comment>
<dbReference type="InterPro" id="IPR051459">
    <property type="entry name" value="Cytochrome_c-type_DH"/>
</dbReference>
<dbReference type="RefSeq" id="WP_080920676.1">
    <property type="nucleotide sequence ID" value="NZ_MDET01000028.1"/>
</dbReference>
<dbReference type="PROSITE" id="PS51007">
    <property type="entry name" value="CYTC"/>
    <property type="match status" value="1"/>
</dbReference>